<feature type="coiled-coil region" evidence="12">
    <location>
        <begin position="809"/>
        <end position="957"/>
    </location>
</feature>
<keyword evidence="14" id="KW-1185">Reference proteome</keyword>
<evidence type="ECO:0000256" key="12">
    <source>
        <dbReference type="SAM" id="Coils"/>
    </source>
</evidence>
<dbReference type="GeneID" id="115625146"/>
<evidence type="ECO:0000256" key="4">
    <source>
        <dbReference type="ARBA" id="ARBA00022454"/>
    </source>
</evidence>
<sequence length="1118" mass="128908">MHRSIFANLLLFSGGAIMSRRRVRNLSISSDYEHNSAPKKKKTAHTPLVDDFEIQSQSSSKSGEHSQLEFPNNLSLEGTIPRSINYKDISERCGKVSSMRLQNFMCHENLFIEFGPNINFLVGSNGSGKSAILTALVLGLGNSARATNRASSIQKLIKNGETSATIEVTLCNSGLRPFKSDIYGPRISVVRQIRQSSSQYQLKDSRGNTVSKKLDDIRRMLVFFGIQVDNPIFVLNQDTARQFLKDLEPSSNYALVMKGTQLDLCSSSLNQSYQRRVKMVHEMELLKDKKDQTQKLCNIEEDKLKMLQNKESIMTRLEKAKAELAWAAVKQYERELSGYIAKIDAIELKKAELIECTSRKDCQQQALSHQLSKLDEKKAPLFVLYKKQENVTNSAKLRVQECNQKLFDINISIKNAQRRMEEDQKILASCQKHLENYNVDYAKHKRLKESHAALLGTLNKKMISNEEIIRQLRKEQQELTAKALEIQEQSENAKKDLRRLEQRDHHLKLEINSLISNKSNQMSVYGHQAIAAQNHIRREFNSEGMNNMPLGPLGTYISVPNPKYRDLVENELSGVLRSYIVNSDADRRKLSHIFQKVYTHGKIPSIILSPYSDRVYDVSNHKVKPIPNTRLLMDEIRCENPIVMNYLIDVCRIETILITESKEIAEYLTSELENVPPNLSRVLVPNLLLEYSPAPNYAMYSLNLKSACILQVNVDERIKALEGDAADLKNNILNSQRIYKSTNEQITSFNREIEAKASLINQRSTENKETLRKIMEIEQYEYEELPEQDHLQRTMDNISNKICEGKKQNERLQAELVDISKDKALAENEEAEQRAKINPLQENIASVEKEYTEIECKIRSLDTHYDANFCKLNKTIELLENFIKQKGNIERELQEARNKAQQKGDYSETEQSEQEIRDKISRYESKIKQYKSLNFTIEEVEKQLHHLKSSLRLQIENLRIAYQAAKILRMCYHQRAQRFQRSRHHYFTMVEFQFQQALNLREFSSAIHVNHKSHTFQIDVQPPSGNKTSNSKTLSGGERSFTTVSLLKGLWSTSDHPFYFLDEYDVFTDEVNRTFITQILIDEGNAYQNRQFCFLTPQDTEVAASHLITVHKLDPPVR</sequence>
<organism evidence="14 15">
    <name type="scientific">Drosophila lebanonensis</name>
    <name type="common">Fruit fly</name>
    <name type="synonym">Scaptodrosophila lebanonensis</name>
    <dbReference type="NCBI Taxonomy" id="7225"/>
    <lineage>
        <taxon>Eukaryota</taxon>
        <taxon>Metazoa</taxon>
        <taxon>Ecdysozoa</taxon>
        <taxon>Arthropoda</taxon>
        <taxon>Hexapoda</taxon>
        <taxon>Insecta</taxon>
        <taxon>Pterygota</taxon>
        <taxon>Neoptera</taxon>
        <taxon>Endopterygota</taxon>
        <taxon>Diptera</taxon>
        <taxon>Brachycera</taxon>
        <taxon>Muscomorpha</taxon>
        <taxon>Ephydroidea</taxon>
        <taxon>Drosophilidae</taxon>
        <taxon>Scaptodrosophila</taxon>
    </lineage>
</organism>
<keyword evidence="9" id="KW-0233">DNA recombination</keyword>
<evidence type="ECO:0000256" key="7">
    <source>
        <dbReference type="ARBA" id="ARBA00022840"/>
    </source>
</evidence>
<evidence type="ECO:0000256" key="3">
    <source>
        <dbReference type="ARBA" id="ARBA00006793"/>
    </source>
</evidence>
<keyword evidence="7" id="KW-0067">ATP-binding</keyword>
<dbReference type="GO" id="GO:0005634">
    <property type="term" value="C:nucleus"/>
    <property type="evidence" value="ECO:0007669"/>
    <property type="project" value="UniProtKB-SubCell"/>
</dbReference>
<dbReference type="OrthoDB" id="10072614at2759"/>
<dbReference type="AlphaFoldDB" id="A0A6J2TLB6"/>
<dbReference type="GO" id="GO:0005524">
    <property type="term" value="F:ATP binding"/>
    <property type="evidence" value="ECO:0007669"/>
    <property type="project" value="UniProtKB-KW"/>
</dbReference>
<dbReference type="Proteomes" id="UP000504634">
    <property type="component" value="Unplaced"/>
</dbReference>
<dbReference type="GO" id="GO:0003684">
    <property type="term" value="F:damaged DNA binding"/>
    <property type="evidence" value="ECO:0007669"/>
    <property type="project" value="TreeGrafter"/>
</dbReference>
<feature type="coiled-coil region" evidence="12">
    <location>
        <begin position="711"/>
        <end position="738"/>
    </location>
</feature>
<evidence type="ECO:0000256" key="9">
    <source>
        <dbReference type="ARBA" id="ARBA00023172"/>
    </source>
</evidence>
<dbReference type="InterPro" id="IPR003395">
    <property type="entry name" value="RecF/RecN/SMC_N"/>
</dbReference>
<name>A0A6J2TLB6_DROLE</name>
<evidence type="ECO:0000313" key="15">
    <source>
        <dbReference type="RefSeq" id="XP_030375928.1"/>
    </source>
</evidence>
<gene>
    <name evidence="15" type="primary">LOC115625146</name>
</gene>
<protein>
    <submittedName>
        <fullName evidence="15">Structural maintenance of chromosomes protein 6 isoform X1</fullName>
    </submittedName>
</protein>
<evidence type="ECO:0000256" key="8">
    <source>
        <dbReference type="ARBA" id="ARBA00023054"/>
    </source>
</evidence>
<dbReference type="GO" id="GO:0000724">
    <property type="term" value="P:double-strand break repair via homologous recombination"/>
    <property type="evidence" value="ECO:0007669"/>
    <property type="project" value="TreeGrafter"/>
</dbReference>
<evidence type="ECO:0000256" key="2">
    <source>
        <dbReference type="ARBA" id="ARBA00004286"/>
    </source>
</evidence>
<reference evidence="15" key="1">
    <citation type="submission" date="2025-08" db="UniProtKB">
        <authorList>
            <consortium name="RefSeq"/>
        </authorList>
    </citation>
    <scope>IDENTIFICATION</scope>
    <source>
        <strain evidence="15">11010-0011.00</strain>
        <tissue evidence="15">Whole body</tissue>
    </source>
</reference>
<dbReference type="GO" id="GO:0003697">
    <property type="term" value="F:single-stranded DNA binding"/>
    <property type="evidence" value="ECO:0007669"/>
    <property type="project" value="TreeGrafter"/>
</dbReference>
<evidence type="ECO:0000313" key="14">
    <source>
        <dbReference type="Proteomes" id="UP000504634"/>
    </source>
</evidence>
<dbReference type="SUPFAM" id="SSF52540">
    <property type="entry name" value="P-loop containing nucleoside triphosphate hydrolases"/>
    <property type="match status" value="1"/>
</dbReference>
<dbReference type="Gene3D" id="3.40.50.300">
    <property type="entry name" value="P-loop containing nucleotide triphosphate hydrolases"/>
    <property type="match status" value="2"/>
</dbReference>
<evidence type="ECO:0000256" key="10">
    <source>
        <dbReference type="ARBA" id="ARBA00023204"/>
    </source>
</evidence>
<dbReference type="GO" id="GO:0035861">
    <property type="term" value="C:site of double-strand break"/>
    <property type="evidence" value="ECO:0007669"/>
    <property type="project" value="TreeGrafter"/>
</dbReference>
<evidence type="ECO:0000259" key="13">
    <source>
        <dbReference type="Pfam" id="PF02463"/>
    </source>
</evidence>
<dbReference type="GO" id="GO:0030915">
    <property type="term" value="C:Smc5-Smc6 complex"/>
    <property type="evidence" value="ECO:0007669"/>
    <property type="project" value="TreeGrafter"/>
</dbReference>
<evidence type="ECO:0000256" key="11">
    <source>
        <dbReference type="ARBA" id="ARBA00023242"/>
    </source>
</evidence>
<evidence type="ECO:0000256" key="5">
    <source>
        <dbReference type="ARBA" id="ARBA00022741"/>
    </source>
</evidence>
<dbReference type="PANTHER" id="PTHR19306:SF6">
    <property type="entry name" value="STRUCTURAL MAINTENANCE OF CHROMOSOMES PROTEIN 6"/>
    <property type="match status" value="1"/>
</dbReference>
<accession>A0A6J2TLB6</accession>
<comment type="subcellular location">
    <subcellularLocation>
        <location evidence="2">Chromosome</location>
    </subcellularLocation>
    <subcellularLocation>
        <location evidence="1">Nucleus</location>
    </subcellularLocation>
</comment>
<dbReference type="Pfam" id="PF02463">
    <property type="entry name" value="SMC_N"/>
    <property type="match status" value="1"/>
</dbReference>
<dbReference type="RefSeq" id="XP_030375928.1">
    <property type="nucleotide sequence ID" value="XM_030520068.1"/>
</dbReference>
<dbReference type="CTD" id="79677"/>
<keyword evidence="8 12" id="KW-0175">Coiled coil</keyword>
<dbReference type="PANTHER" id="PTHR19306">
    <property type="entry name" value="STRUCTURAL MAINTENANCE OF CHROMOSOMES 5,6 SMC5, SMC6"/>
    <property type="match status" value="1"/>
</dbReference>
<feature type="domain" description="RecF/RecN/SMC N-terminal" evidence="13">
    <location>
        <begin position="96"/>
        <end position="1088"/>
    </location>
</feature>
<keyword evidence="11" id="KW-0539">Nucleus</keyword>
<comment type="similarity">
    <text evidence="3">Belongs to the SMC family. SMC6 subfamily.</text>
</comment>
<evidence type="ECO:0000256" key="6">
    <source>
        <dbReference type="ARBA" id="ARBA00022763"/>
    </source>
</evidence>
<keyword evidence="4" id="KW-0158">Chromosome</keyword>
<keyword evidence="10" id="KW-0234">DNA repair</keyword>
<keyword evidence="5" id="KW-0547">Nucleotide-binding</keyword>
<feature type="coiled-coil region" evidence="12">
    <location>
        <begin position="465"/>
        <end position="510"/>
    </location>
</feature>
<proteinExistence type="inferred from homology"/>
<feature type="coiled-coil region" evidence="12">
    <location>
        <begin position="283"/>
        <end position="349"/>
    </location>
</feature>
<evidence type="ECO:0000256" key="1">
    <source>
        <dbReference type="ARBA" id="ARBA00004123"/>
    </source>
</evidence>
<dbReference type="InterPro" id="IPR027417">
    <property type="entry name" value="P-loop_NTPase"/>
</dbReference>
<keyword evidence="6" id="KW-0227">DNA damage</keyword>